<sequence>MVSNNESGCASRHIYALLSASTPGSTLPSSSSSDAPPPVDTCDTCDSVPHLAQHDAVSPPPMIETVPALVAATTPSISDLVPLAKLGNSNTPGGPFQTMILERAIGAANASRDFGPMSRPMWPAGIPLATVASPVAASSANLSPVTKSTGRMARNGRGGLSSACEK</sequence>
<feature type="region of interest" description="Disordered" evidence="1">
    <location>
        <begin position="23"/>
        <end position="59"/>
    </location>
</feature>
<evidence type="ECO:0000256" key="1">
    <source>
        <dbReference type="SAM" id="MobiDB-lite"/>
    </source>
</evidence>
<accession>A0A182TPL9</accession>
<dbReference type="Proteomes" id="UP000075902">
    <property type="component" value="Unassembled WGS sequence"/>
</dbReference>
<keyword evidence="3" id="KW-1185">Reference proteome</keyword>
<evidence type="ECO:0000313" key="2">
    <source>
        <dbReference type="EnsemblMetazoa" id="AMEC006085-PA"/>
    </source>
</evidence>
<name>A0A182TPL9_9DIPT</name>
<dbReference type="VEuPathDB" id="VectorBase:AMEC006085"/>
<proteinExistence type="predicted"/>
<feature type="region of interest" description="Disordered" evidence="1">
    <location>
        <begin position="137"/>
        <end position="166"/>
    </location>
</feature>
<feature type="compositionally biased region" description="Low complexity" evidence="1">
    <location>
        <begin position="23"/>
        <end position="34"/>
    </location>
</feature>
<dbReference type="EnsemblMetazoa" id="AMEC006085-RA">
    <property type="protein sequence ID" value="AMEC006085-PA"/>
    <property type="gene ID" value="AMEC006085"/>
</dbReference>
<dbReference type="AlphaFoldDB" id="A0A182TPL9"/>
<reference evidence="2" key="2">
    <citation type="submission" date="2020-05" db="UniProtKB">
        <authorList>
            <consortium name="EnsemblMetazoa"/>
        </authorList>
    </citation>
    <scope>IDENTIFICATION</scope>
    <source>
        <strain evidence="2">CM1001059</strain>
    </source>
</reference>
<protein>
    <submittedName>
        <fullName evidence="2">Uncharacterized protein</fullName>
    </submittedName>
</protein>
<reference evidence="3" key="1">
    <citation type="submission" date="2014-01" db="EMBL/GenBank/DDBJ databases">
        <title>The Genome Sequence of Anopheles melas CM1001059_A (V2).</title>
        <authorList>
            <consortium name="The Broad Institute Genomics Platform"/>
            <person name="Neafsey D.E."/>
            <person name="Besansky N."/>
            <person name="Howell P."/>
            <person name="Walton C."/>
            <person name="Young S.K."/>
            <person name="Zeng Q."/>
            <person name="Gargeya S."/>
            <person name="Fitzgerald M."/>
            <person name="Haas B."/>
            <person name="Abouelleil A."/>
            <person name="Allen A.W."/>
            <person name="Alvarado L."/>
            <person name="Arachchi H.M."/>
            <person name="Berlin A.M."/>
            <person name="Chapman S.B."/>
            <person name="Gainer-Dewar J."/>
            <person name="Goldberg J."/>
            <person name="Griggs A."/>
            <person name="Gujja S."/>
            <person name="Hansen M."/>
            <person name="Howarth C."/>
            <person name="Imamovic A."/>
            <person name="Ireland A."/>
            <person name="Larimer J."/>
            <person name="McCowan C."/>
            <person name="Murphy C."/>
            <person name="Pearson M."/>
            <person name="Poon T.W."/>
            <person name="Priest M."/>
            <person name="Roberts A."/>
            <person name="Saif S."/>
            <person name="Shea T."/>
            <person name="Sisk P."/>
            <person name="Sykes S."/>
            <person name="Wortman J."/>
            <person name="Nusbaum C."/>
            <person name="Birren B."/>
        </authorList>
    </citation>
    <scope>NUCLEOTIDE SEQUENCE [LARGE SCALE GENOMIC DNA]</scope>
    <source>
        <strain evidence="3">CM1001059</strain>
    </source>
</reference>
<organism evidence="2 3">
    <name type="scientific">Anopheles melas</name>
    <dbReference type="NCBI Taxonomy" id="34690"/>
    <lineage>
        <taxon>Eukaryota</taxon>
        <taxon>Metazoa</taxon>
        <taxon>Ecdysozoa</taxon>
        <taxon>Arthropoda</taxon>
        <taxon>Hexapoda</taxon>
        <taxon>Insecta</taxon>
        <taxon>Pterygota</taxon>
        <taxon>Neoptera</taxon>
        <taxon>Endopterygota</taxon>
        <taxon>Diptera</taxon>
        <taxon>Nematocera</taxon>
        <taxon>Culicoidea</taxon>
        <taxon>Culicidae</taxon>
        <taxon>Anophelinae</taxon>
        <taxon>Anopheles</taxon>
    </lineage>
</organism>
<evidence type="ECO:0000313" key="3">
    <source>
        <dbReference type="Proteomes" id="UP000075902"/>
    </source>
</evidence>